<organism evidence="3 4">
    <name type="scientific">Basidiobolus ranarum</name>
    <dbReference type="NCBI Taxonomy" id="34480"/>
    <lineage>
        <taxon>Eukaryota</taxon>
        <taxon>Fungi</taxon>
        <taxon>Fungi incertae sedis</taxon>
        <taxon>Zoopagomycota</taxon>
        <taxon>Entomophthoromycotina</taxon>
        <taxon>Basidiobolomycetes</taxon>
        <taxon>Basidiobolales</taxon>
        <taxon>Basidiobolaceae</taxon>
        <taxon>Basidiobolus</taxon>
    </lineage>
</organism>
<evidence type="ECO:0000313" key="3">
    <source>
        <dbReference type="EMBL" id="KAK9760707.1"/>
    </source>
</evidence>
<dbReference type="EMBL" id="JASJQH010001876">
    <property type="protein sequence ID" value="KAK9760707.1"/>
    <property type="molecule type" value="Genomic_DNA"/>
</dbReference>
<comment type="caution">
    <text evidence="3">The sequence shown here is derived from an EMBL/GenBank/DDBJ whole genome shotgun (WGS) entry which is preliminary data.</text>
</comment>
<dbReference type="InterPro" id="IPR009057">
    <property type="entry name" value="Homeodomain-like_sf"/>
</dbReference>
<evidence type="ECO:0000313" key="4">
    <source>
        <dbReference type="Proteomes" id="UP001479436"/>
    </source>
</evidence>
<evidence type="ECO:0000259" key="2">
    <source>
        <dbReference type="Pfam" id="PF01498"/>
    </source>
</evidence>
<dbReference type="Proteomes" id="UP001479436">
    <property type="component" value="Unassembled WGS sequence"/>
</dbReference>
<evidence type="ECO:0000256" key="1">
    <source>
        <dbReference type="SAM" id="MobiDB-lite"/>
    </source>
</evidence>
<dbReference type="InterPro" id="IPR002492">
    <property type="entry name" value="Transposase_Tc1-like"/>
</dbReference>
<proteinExistence type="predicted"/>
<protein>
    <recommendedName>
        <fullName evidence="2">Transposase Tc1-like domain-containing protein</fullName>
    </recommendedName>
</protein>
<name>A0ABR2WGS6_9FUNG</name>
<dbReference type="SUPFAM" id="SSF46689">
    <property type="entry name" value="Homeodomain-like"/>
    <property type="match status" value="1"/>
</dbReference>
<reference evidence="3 4" key="1">
    <citation type="submission" date="2023-04" db="EMBL/GenBank/DDBJ databases">
        <title>Genome of Basidiobolus ranarum AG-B5.</title>
        <authorList>
            <person name="Stajich J.E."/>
            <person name="Carter-House D."/>
            <person name="Gryganskyi A."/>
        </authorList>
    </citation>
    <scope>NUCLEOTIDE SEQUENCE [LARGE SCALE GENOMIC DNA]</scope>
    <source>
        <strain evidence="3 4">AG-B5</strain>
    </source>
</reference>
<feature type="region of interest" description="Disordered" evidence="1">
    <location>
        <begin position="158"/>
        <end position="192"/>
    </location>
</feature>
<dbReference type="Pfam" id="PF01498">
    <property type="entry name" value="HTH_Tnp_Tc3_2"/>
    <property type="match status" value="1"/>
</dbReference>
<sequence>MFRQLQKLSKFSSSSLLLQAILLGHNKSKTVEIPIKRLQDPKGSEQEVKKTKLTTVFYLQQLGISQHDISTMIDMKRTTVQSAIGRIAETGTTLAGKSTGRPSTFDKYTKRHLERIIRKDPFQTIEMIRDKLRLMGKTVCRSTVKEWIKQLGFKYSSPASKPKLSDTQKKKIRMGQKTRQLDQRTMERDNLV</sequence>
<keyword evidence="4" id="KW-1185">Reference proteome</keyword>
<feature type="domain" description="Transposase Tc1-like" evidence="2">
    <location>
        <begin position="110"/>
        <end position="171"/>
    </location>
</feature>
<accession>A0ABR2WGS6</accession>
<feature type="compositionally biased region" description="Basic and acidic residues" evidence="1">
    <location>
        <begin position="179"/>
        <end position="192"/>
    </location>
</feature>
<gene>
    <name evidence="3" type="ORF">K7432_014982</name>
</gene>